<feature type="compositionally biased region" description="Basic and acidic residues" evidence="1">
    <location>
        <begin position="164"/>
        <end position="175"/>
    </location>
</feature>
<organism evidence="2 3">
    <name type="scientific">Prototheca wickerhamii</name>
    <dbReference type="NCBI Taxonomy" id="3111"/>
    <lineage>
        <taxon>Eukaryota</taxon>
        <taxon>Viridiplantae</taxon>
        <taxon>Chlorophyta</taxon>
        <taxon>core chlorophytes</taxon>
        <taxon>Trebouxiophyceae</taxon>
        <taxon>Chlorellales</taxon>
        <taxon>Chlorellaceae</taxon>
        <taxon>Prototheca</taxon>
    </lineage>
</organism>
<evidence type="ECO:0000256" key="1">
    <source>
        <dbReference type="SAM" id="MobiDB-lite"/>
    </source>
</evidence>
<dbReference type="AlphaFoldDB" id="A0AAD9IIV9"/>
<feature type="compositionally biased region" description="Low complexity" evidence="1">
    <location>
        <begin position="202"/>
        <end position="211"/>
    </location>
</feature>
<dbReference type="EMBL" id="JASFZW010000005">
    <property type="protein sequence ID" value="KAK2077995.1"/>
    <property type="molecule type" value="Genomic_DNA"/>
</dbReference>
<proteinExistence type="predicted"/>
<keyword evidence="3" id="KW-1185">Reference proteome</keyword>
<dbReference type="Proteomes" id="UP001255856">
    <property type="component" value="Unassembled WGS sequence"/>
</dbReference>
<accession>A0AAD9IIV9</accession>
<gene>
    <name evidence="2" type="ORF">QBZ16_003863</name>
</gene>
<protein>
    <submittedName>
        <fullName evidence="2">Uncharacterized protein</fullName>
    </submittedName>
</protein>
<sequence>MASPGGRTPIPETTRIRGEVRESLRRLLSSVETQERQVDAALQRLADVPRTDLAEFLSAQRALFLASQEEQMQEWDTLLRSTGLEAPSEGLLKNKEEGTPFGVQLRSLESRVTAMGGIPALGGGLVLPRLTPDGRPQLSTTASPAALEVARARASQGATTTPLRRVEGNRPRDGEDAPTPVRLPALRAVPRPEERQGLQSTALQADFAAAMARRRAAQGETEAGSS</sequence>
<reference evidence="2" key="1">
    <citation type="submission" date="2021-01" db="EMBL/GenBank/DDBJ databases">
        <authorList>
            <person name="Eckstrom K.M.E."/>
        </authorList>
    </citation>
    <scope>NUCLEOTIDE SEQUENCE</scope>
    <source>
        <strain evidence="2">UVCC 0001</strain>
    </source>
</reference>
<evidence type="ECO:0000313" key="3">
    <source>
        <dbReference type="Proteomes" id="UP001255856"/>
    </source>
</evidence>
<name>A0AAD9IIV9_PROWI</name>
<feature type="region of interest" description="Disordered" evidence="1">
    <location>
        <begin position="152"/>
        <end position="226"/>
    </location>
</feature>
<comment type="caution">
    <text evidence="2">The sequence shown here is derived from an EMBL/GenBank/DDBJ whole genome shotgun (WGS) entry which is preliminary data.</text>
</comment>
<evidence type="ECO:0000313" key="2">
    <source>
        <dbReference type="EMBL" id="KAK2077995.1"/>
    </source>
</evidence>